<protein>
    <submittedName>
        <fullName evidence="2">Uncharacterized protein</fullName>
    </submittedName>
</protein>
<gene>
    <name evidence="2" type="ORF">PLBR_LOCUS610</name>
</gene>
<dbReference type="EMBL" id="OVEO01000001">
    <property type="protein sequence ID" value="SPQ93395.1"/>
    <property type="molecule type" value="Genomic_DNA"/>
</dbReference>
<evidence type="ECO:0000313" key="3">
    <source>
        <dbReference type="Proteomes" id="UP000290189"/>
    </source>
</evidence>
<organism evidence="2 3">
    <name type="scientific">Plasmodiophora brassicae</name>
    <name type="common">Clubroot disease agent</name>
    <dbReference type="NCBI Taxonomy" id="37360"/>
    <lineage>
        <taxon>Eukaryota</taxon>
        <taxon>Sar</taxon>
        <taxon>Rhizaria</taxon>
        <taxon>Endomyxa</taxon>
        <taxon>Phytomyxea</taxon>
        <taxon>Plasmodiophorida</taxon>
        <taxon>Plasmodiophoridae</taxon>
        <taxon>Plasmodiophora</taxon>
    </lineage>
</organism>
<dbReference type="Proteomes" id="UP000290189">
    <property type="component" value="Unassembled WGS sequence"/>
</dbReference>
<accession>A0A3P3XZT1</accession>
<sequence length="408" mass="44956">MRNDDRCRRRPRVGPVRSRTNPGSALRCESSIRRGKLTMLFVAQLLALAVIGSCRAHFQPWSLAGAPVADRIREARARIQWWINASGNGSDTLDREVVSAIRQSPRGDMYDSLYQVSMDLLSVATAVDANEFAFDHEKVWDAVNDVETEMDALATPVLNVANVQSRIAHLYVLKVISGSITTLSAKATAHVRPTVLFLDSLGALLRCIFLLDRILTTSVPETAVITSAYAFDHRQAGCPSAHHGALQGPAIALPTTHLCLEGLASVNQIACNLGVAFASCVHARPAVLQAAESLLGRFRTRRTRTVAQLHHIRNLPENRMPAIGAGCTTRRERVFRPTQHRIVQWSIEQKKAQASRIRATYAATLSMIDSDIEFVQTCQETFRRLPDRLPTSNSVLAMVVSSIQFCDA</sequence>
<proteinExistence type="predicted"/>
<reference evidence="2 3" key="1">
    <citation type="submission" date="2018-03" db="EMBL/GenBank/DDBJ databases">
        <authorList>
            <person name="Fogelqvist J."/>
        </authorList>
    </citation>
    <scope>NUCLEOTIDE SEQUENCE [LARGE SCALE GENOMIC DNA]</scope>
</reference>
<name>A0A3P3XZT1_PLABS</name>
<feature type="region of interest" description="Disordered" evidence="1">
    <location>
        <begin position="1"/>
        <end position="24"/>
    </location>
</feature>
<dbReference type="AlphaFoldDB" id="A0A3P3XZT1"/>
<geneLocation type="mitochondrion" evidence="2"/>
<evidence type="ECO:0000313" key="2">
    <source>
        <dbReference type="EMBL" id="SPQ93395.1"/>
    </source>
</evidence>
<evidence type="ECO:0000256" key="1">
    <source>
        <dbReference type="SAM" id="MobiDB-lite"/>
    </source>
</evidence>
<keyword evidence="2" id="KW-0496">Mitochondrion</keyword>